<dbReference type="Pfam" id="PF07910">
    <property type="entry name" value="Peptidase_C78"/>
    <property type="match status" value="1"/>
</dbReference>
<reference evidence="4" key="1">
    <citation type="submission" date="2025-08" db="UniProtKB">
        <authorList>
            <consortium name="Ensembl"/>
        </authorList>
    </citation>
    <scope>IDENTIFICATION</scope>
</reference>
<sequence length="228" mass="24015">MPVGTAAPRGSRHSSRGVHVGLPAPAPLQRLALVSGPYAYYHYGCDGLDDRGWGCGYRTLQTVCSWLGAAGAGGAAGPPVPSLRQIQSALVQMGDKPPSFAGSRDWIGTVEAALCLDHFYAVPGRLLHVPRGRDLREALEALYAHFQGGGPPVMMGGDRDNASKGLLGVCSGPTGHFLLVLDPHHYGLAGSVTADELRAMGRVCWRELGSFEAGSFYNLCLAQFARSG</sequence>
<evidence type="ECO:0000259" key="3">
    <source>
        <dbReference type="Pfam" id="PF07910"/>
    </source>
</evidence>
<proteinExistence type="inferred from homology"/>
<dbReference type="AlphaFoldDB" id="A0A8D2LE10"/>
<dbReference type="Gene3D" id="3.90.70.130">
    <property type="match status" value="1"/>
</dbReference>
<dbReference type="OMA" id="AISWIIN"/>
<reference evidence="4" key="2">
    <citation type="submission" date="2025-09" db="UniProtKB">
        <authorList>
            <consortium name="Ensembl"/>
        </authorList>
    </citation>
    <scope>IDENTIFICATION</scope>
</reference>
<comment type="similarity">
    <text evidence="1">Belongs to the peptidase C78 family.</text>
</comment>
<keyword evidence="5" id="KW-1185">Reference proteome</keyword>
<evidence type="ECO:0000313" key="5">
    <source>
        <dbReference type="Proteomes" id="UP000694545"/>
    </source>
</evidence>
<protein>
    <submittedName>
        <fullName evidence="4">UFM1 specific peptidase 1 (inactive)</fullName>
    </submittedName>
</protein>
<name>A0A8D2LE10_VARKO</name>
<dbReference type="PANTHER" id="PTHR48153">
    <property type="entry name" value="UFM1-SPECIFIC PROTEASE 2"/>
    <property type="match status" value="1"/>
</dbReference>
<feature type="domain" description="UFSP1/2/DUB catalytic" evidence="3">
    <location>
        <begin position="32"/>
        <end position="220"/>
    </location>
</feature>
<dbReference type="GO" id="GO:0071567">
    <property type="term" value="F:deUFMylase activity"/>
    <property type="evidence" value="ECO:0007669"/>
    <property type="project" value="UniProtKB-ARBA"/>
</dbReference>
<keyword evidence="2" id="KW-0378">Hydrolase</keyword>
<dbReference type="InterPro" id="IPR012462">
    <property type="entry name" value="UFSP1/2_DUB_cat"/>
</dbReference>
<evidence type="ECO:0000256" key="1">
    <source>
        <dbReference type="ARBA" id="ARBA00008552"/>
    </source>
</evidence>
<dbReference type="PANTHER" id="PTHR48153:SF3">
    <property type="entry name" value="INACTIVE UFM1-SPECIFIC PROTEASE 1"/>
    <property type="match status" value="1"/>
</dbReference>
<evidence type="ECO:0000313" key="4">
    <source>
        <dbReference type="Ensembl" id="ENSVKKP00000020906.1"/>
    </source>
</evidence>
<dbReference type="Proteomes" id="UP000694545">
    <property type="component" value="Unplaced"/>
</dbReference>
<accession>A0A8D2LE10</accession>
<evidence type="ECO:0000256" key="2">
    <source>
        <dbReference type="ARBA" id="ARBA00022801"/>
    </source>
</evidence>
<dbReference type="Ensembl" id="ENSVKKT00000021428.1">
    <property type="protein sequence ID" value="ENSVKKP00000020906.1"/>
    <property type="gene ID" value="ENSVKKG00000014040.1"/>
</dbReference>
<organism evidence="4 5">
    <name type="scientific">Varanus komodoensis</name>
    <name type="common">Komodo dragon</name>
    <dbReference type="NCBI Taxonomy" id="61221"/>
    <lineage>
        <taxon>Eukaryota</taxon>
        <taxon>Metazoa</taxon>
        <taxon>Chordata</taxon>
        <taxon>Craniata</taxon>
        <taxon>Vertebrata</taxon>
        <taxon>Euteleostomi</taxon>
        <taxon>Lepidosauria</taxon>
        <taxon>Squamata</taxon>
        <taxon>Bifurcata</taxon>
        <taxon>Unidentata</taxon>
        <taxon>Episquamata</taxon>
        <taxon>Toxicofera</taxon>
        <taxon>Anguimorpha</taxon>
        <taxon>Paleoanguimorpha</taxon>
        <taxon>Varanoidea</taxon>
        <taxon>Varanidae</taxon>
        <taxon>Varanus</taxon>
    </lineage>
</organism>